<sequence length="394" mass="42794">MQDRWELKKTDIIKQLFDSAVNSFYSLGFIRSINMKNRGILVVLMSLFIFSCGSRKEDDLSAASSWEVNDKEALAVFTETVREEPFIQAIEASGVLEGIREADVISETSGLIHSVNFEIGDFVNQGDTLLTVEDRLPKINYTFALQDSKTAELEFEALRKSYDTGGTSLVVFNQGLTKVESARLRLEQARDLLDNTVIKAPLSGYISSRDSSIGVGSYIQSGIAVTRIVDNSSFRVNLSVGEDEIALIQTGSVAKVTVNPLPEYDIQALVKAVSPGSRRAGGGFPVIVTWPNSLGVTLKSGMTARVRISPRQLEMKELIIPASAIVYRNGLPFVFRIREGAAEAVEISILQSLGDRVAVKDGLIPGEALIVSGLNALIPGDPVVPTPLSLETPE</sequence>
<dbReference type="InterPro" id="IPR058625">
    <property type="entry name" value="MdtA-like_BSH"/>
</dbReference>
<dbReference type="AlphaFoldDB" id="A0A5C1QRF8"/>
<keyword evidence="4" id="KW-1185">Reference proteome</keyword>
<dbReference type="InterPro" id="IPR006143">
    <property type="entry name" value="RND_pump_MFP"/>
</dbReference>
<dbReference type="GO" id="GO:1990281">
    <property type="term" value="C:efflux pump complex"/>
    <property type="evidence" value="ECO:0007669"/>
    <property type="project" value="TreeGrafter"/>
</dbReference>
<dbReference type="SUPFAM" id="SSF111369">
    <property type="entry name" value="HlyD-like secretion proteins"/>
    <property type="match status" value="1"/>
</dbReference>
<reference evidence="3 4" key="1">
    <citation type="submission" date="2019-02" db="EMBL/GenBank/DDBJ databases">
        <title>Complete Genome Sequence and Methylome Analysis of free living Spirochaetas.</title>
        <authorList>
            <person name="Fomenkov A."/>
            <person name="Dubinina G."/>
            <person name="Leshcheva N."/>
            <person name="Mikheeva N."/>
            <person name="Grabovich M."/>
            <person name="Vincze T."/>
            <person name="Roberts R.J."/>
        </authorList>
    </citation>
    <scope>NUCLEOTIDE SEQUENCE [LARGE SCALE GENOMIC DNA]</scope>
    <source>
        <strain evidence="3 4">K2</strain>
    </source>
</reference>
<dbReference type="Gene3D" id="2.40.50.100">
    <property type="match status" value="1"/>
</dbReference>
<dbReference type="Gene3D" id="1.10.287.470">
    <property type="entry name" value="Helix hairpin bin"/>
    <property type="match status" value="1"/>
</dbReference>
<feature type="domain" description="Multidrug resistance protein MdtA-like barrel-sandwich hybrid" evidence="2">
    <location>
        <begin position="100"/>
        <end position="229"/>
    </location>
</feature>
<dbReference type="Gene3D" id="2.40.420.20">
    <property type="match status" value="1"/>
</dbReference>
<dbReference type="Proteomes" id="UP000324209">
    <property type="component" value="Chromosome"/>
</dbReference>
<accession>A0A5C1QRF8</accession>
<dbReference type="GO" id="GO:0015562">
    <property type="term" value="F:efflux transmembrane transporter activity"/>
    <property type="evidence" value="ECO:0007669"/>
    <property type="project" value="TreeGrafter"/>
</dbReference>
<dbReference type="NCBIfam" id="TIGR01730">
    <property type="entry name" value="RND_mfp"/>
    <property type="match status" value="1"/>
</dbReference>
<dbReference type="Pfam" id="PF25917">
    <property type="entry name" value="BSH_RND"/>
    <property type="match status" value="1"/>
</dbReference>
<dbReference type="OrthoDB" id="369353at2"/>
<organism evidence="3 4">
    <name type="scientific">Oceanispirochaeta crateris</name>
    <dbReference type="NCBI Taxonomy" id="2518645"/>
    <lineage>
        <taxon>Bacteria</taxon>
        <taxon>Pseudomonadati</taxon>
        <taxon>Spirochaetota</taxon>
        <taxon>Spirochaetia</taxon>
        <taxon>Spirochaetales</taxon>
        <taxon>Spirochaetaceae</taxon>
        <taxon>Oceanispirochaeta</taxon>
    </lineage>
</organism>
<evidence type="ECO:0000259" key="2">
    <source>
        <dbReference type="Pfam" id="PF25917"/>
    </source>
</evidence>
<proteinExistence type="inferred from homology"/>
<dbReference type="EMBL" id="CP036150">
    <property type="protein sequence ID" value="QEN08662.1"/>
    <property type="molecule type" value="Genomic_DNA"/>
</dbReference>
<dbReference type="KEGG" id="ock:EXM22_11935"/>
<gene>
    <name evidence="3" type="ORF">EXM22_11935</name>
</gene>
<evidence type="ECO:0000256" key="1">
    <source>
        <dbReference type="ARBA" id="ARBA00009477"/>
    </source>
</evidence>
<dbReference type="PANTHER" id="PTHR30469:SF15">
    <property type="entry name" value="HLYD FAMILY OF SECRETION PROTEINS"/>
    <property type="match status" value="1"/>
</dbReference>
<evidence type="ECO:0000313" key="3">
    <source>
        <dbReference type="EMBL" id="QEN08662.1"/>
    </source>
</evidence>
<dbReference type="Gene3D" id="2.40.30.170">
    <property type="match status" value="1"/>
</dbReference>
<protein>
    <submittedName>
        <fullName evidence="3">Efflux RND transporter periplasmic adaptor subunit</fullName>
    </submittedName>
</protein>
<dbReference type="PANTHER" id="PTHR30469">
    <property type="entry name" value="MULTIDRUG RESISTANCE PROTEIN MDTA"/>
    <property type="match status" value="1"/>
</dbReference>
<evidence type="ECO:0000313" key="4">
    <source>
        <dbReference type="Proteomes" id="UP000324209"/>
    </source>
</evidence>
<comment type="similarity">
    <text evidence="1">Belongs to the membrane fusion protein (MFP) (TC 8.A.1) family.</text>
</comment>
<name>A0A5C1QRF8_9SPIO</name>